<dbReference type="Proteomes" id="UP000324897">
    <property type="component" value="Chromosome 7"/>
</dbReference>
<evidence type="ECO:0000256" key="14">
    <source>
        <dbReference type="SAM" id="SignalP"/>
    </source>
</evidence>
<keyword evidence="8 12" id="KW-0067">ATP-binding</keyword>
<dbReference type="InterPro" id="IPR024788">
    <property type="entry name" value="Malectin-like_Carb-bd_dom"/>
</dbReference>
<feature type="signal peptide" evidence="14">
    <location>
        <begin position="1"/>
        <end position="23"/>
    </location>
</feature>
<dbReference type="Gene3D" id="3.30.200.20">
    <property type="entry name" value="Phosphorylase Kinase, domain 1"/>
    <property type="match status" value="1"/>
</dbReference>
<keyword evidence="2" id="KW-0723">Serine/threonine-protein kinase</keyword>
<keyword evidence="6 12" id="KW-0547">Nucleotide-binding</keyword>
<name>A0A5J9U5P1_9POAL</name>
<dbReference type="EMBL" id="RWGY01000029">
    <property type="protein sequence ID" value="TVU18787.1"/>
    <property type="molecule type" value="Genomic_DNA"/>
</dbReference>
<evidence type="ECO:0000313" key="16">
    <source>
        <dbReference type="EMBL" id="TVU18787.1"/>
    </source>
</evidence>
<feature type="non-terminal residue" evidence="16">
    <location>
        <position position="1"/>
    </location>
</feature>
<dbReference type="InterPro" id="IPR011009">
    <property type="entry name" value="Kinase-like_dom_sf"/>
</dbReference>
<evidence type="ECO:0000259" key="15">
    <source>
        <dbReference type="PROSITE" id="PS50011"/>
    </source>
</evidence>
<dbReference type="PANTHER" id="PTHR34590">
    <property type="entry name" value="OS03G0124300 PROTEIN-RELATED"/>
    <property type="match status" value="1"/>
</dbReference>
<reference evidence="16 17" key="1">
    <citation type="journal article" date="2019" name="Sci. Rep.">
        <title>A high-quality genome of Eragrostis curvula grass provides insights into Poaceae evolution and supports new strategies to enhance forage quality.</title>
        <authorList>
            <person name="Carballo J."/>
            <person name="Santos B.A.C.M."/>
            <person name="Zappacosta D."/>
            <person name="Garbus I."/>
            <person name="Selva J.P."/>
            <person name="Gallo C.A."/>
            <person name="Diaz A."/>
            <person name="Albertini E."/>
            <person name="Caccamo M."/>
            <person name="Echenique V."/>
        </authorList>
    </citation>
    <scope>NUCLEOTIDE SEQUENCE [LARGE SCALE GENOMIC DNA]</scope>
    <source>
        <strain evidence="17">cv. Victoria</strain>
        <tissue evidence="16">Leaf</tissue>
    </source>
</reference>
<evidence type="ECO:0000256" key="8">
    <source>
        <dbReference type="ARBA" id="ARBA00022840"/>
    </source>
</evidence>
<keyword evidence="3" id="KW-0808">Transferase</keyword>
<dbReference type="GO" id="GO:0004674">
    <property type="term" value="F:protein serine/threonine kinase activity"/>
    <property type="evidence" value="ECO:0007669"/>
    <property type="project" value="UniProtKB-KW"/>
</dbReference>
<dbReference type="GO" id="GO:0010038">
    <property type="term" value="P:response to metal ion"/>
    <property type="evidence" value="ECO:0007669"/>
    <property type="project" value="UniProtKB-ARBA"/>
</dbReference>
<dbReference type="GO" id="GO:0004714">
    <property type="term" value="F:transmembrane receptor protein tyrosine kinase activity"/>
    <property type="evidence" value="ECO:0007669"/>
    <property type="project" value="InterPro"/>
</dbReference>
<dbReference type="PROSITE" id="PS50011">
    <property type="entry name" value="PROTEIN_KINASE_DOM"/>
    <property type="match status" value="1"/>
</dbReference>
<evidence type="ECO:0000256" key="9">
    <source>
        <dbReference type="ARBA" id="ARBA00022989"/>
    </source>
</evidence>
<dbReference type="InterPro" id="IPR008271">
    <property type="entry name" value="Ser/Thr_kinase_AS"/>
</dbReference>
<evidence type="ECO:0000256" key="4">
    <source>
        <dbReference type="ARBA" id="ARBA00022692"/>
    </source>
</evidence>
<keyword evidence="5 14" id="KW-0732">Signal</keyword>
<keyword evidence="4 13" id="KW-0812">Transmembrane</keyword>
<evidence type="ECO:0000256" key="6">
    <source>
        <dbReference type="ARBA" id="ARBA00022741"/>
    </source>
</evidence>
<evidence type="ECO:0000256" key="10">
    <source>
        <dbReference type="ARBA" id="ARBA00023136"/>
    </source>
</evidence>
<dbReference type="FunFam" id="2.60.120.430:FF:000003">
    <property type="entry name" value="FERONIA receptor-like kinase"/>
    <property type="match status" value="1"/>
</dbReference>
<evidence type="ECO:0000256" key="2">
    <source>
        <dbReference type="ARBA" id="ARBA00022527"/>
    </source>
</evidence>
<comment type="caution">
    <text evidence="16">The sequence shown here is derived from an EMBL/GenBank/DDBJ whole genome shotgun (WGS) entry which is preliminary data.</text>
</comment>
<dbReference type="Gene3D" id="1.10.510.10">
    <property type="entry name" value="Transferase(Phosphotransferase) domain 1"/>
    <property type="match status" value="1"/>
</dbReference>
<feature type="domain" description="Protein kinase" evidence="15">
    <location>
        <begin position="509"/>
        <end position="783"/>
    </location>
</feature>
<feature type="transmembrane region" description="Helical" evidence="13">
    <location>
        <begin position="444"/>
        <end position="466"/>
    </location>
</feature>
<evidence type="ECO:0000256" key="5">
    <source>
        <dbReference type="ARBA" id="ARBA00022729"/>
    </source>
</evidence>
<dbReference type="Pfam" id="PF12819">
    <property type="entry name" value="Malectin_like"/>
    <property type="match status" value="1"/>
</dbReference>
<dbReference type="PANTHER" id="PTHR34590:SF5">
    <property type="entry name" value="OS04G0586500 PROTEIN"/>
    <property type="match status" value="1"/>
</dbReference>
<dbReference type="FunFam" id="2.60.120.430:FF:000007">
    <property type="entry name" value="FERONIA receptor-like kinase"/>
    <property type="match status" value="1"/>
</dbReference>
<dbReference type="CDD" id="cd14066">
    <property type="entry name" value="STKc_IRAK"/>
    <property type="match status" value="1"/>
</dbReference>
<dbReference type="FunFam" id="1.10.510.10:FF:000252">
    <property type="entry name" value="Receptor-like protein kinase FERONIA"/>
    <property type="match status" value="1"/>
</dbReference>
<keyword evidence="10 13" id="KW-0472">Membrane</keyword>
<dbReference type="InterPro" id="IPR017441">
    <property type="entry name" value="Protein_kinase_ATP_BS"/>
</dbReference>
<keyword evidence="11" id="KW-0325">Glycoprotein</keyword>
<evidence type="ECO:0000256" key="12">
    <source>
        <dbReference type="PROSITE-ProRule" id="PRU10141"/>
    </source>
</evidence>
<dbReference type="SUPFAM" id="SSF56112">
    <property type="entry name" value="Protein kinase-like (PK-like)"/>
    <property type="match status" value="1"/>
</dbReference>
<feature type="chain" id="PRO_5023885699" description="Protein kinase domain-containing protein" evidence="14">
    <location>
        <begin position="24"/>
        <end position="836"/>
    </location>
</feature>
<dbReference type="Gene3D" id="2.60.120.430">
    <property type="entry name" value="Galactose-binding lectin"/>
    <property type="match status" value="2"/>
</dbReference>
<accession>A0A5J9U5P1</accession>
<dbReference type="GO" id="GO:0005524">
    <property type="term" value="F:ATP binding"/>
    <property type="evidence" value="ECO:0007669"/>
    <property type="project" value="UniProtKB-UniRule"/>
</dbReference>
<gene>
    <name evidence="16" type="ORF">EJB05_34900</name>
</gene>
<dbReference type="PROSITE" id="PS00108">
    <property type="entry name" value="PROTEIN_KINASE_ST"/>
    <property type="match status" value="1"/>
</dbReference>
<dbReference type="OrthoDB" id="604327at2759"/>
<dbReference type="Gramene" id="TVU18787">
    <property type="protein sequence ID" value="TVU18787"/>
    <property type="gene ID" value="EJB05_34900"/>
</dbReference>
<dbReference type="FunFam" id="3.30.200.20:FF:000039">
    <property type="entry name" value="receptor-like protein kinase FERONIA"/>
    <property type="match status" value="1"/>
</dbReference>
<evidence type="ECO:0000256" key="13">
    <source>
        <dbReference type="SAM" id="Phobius"/>
    </source>
</evidence>
<keyword evidence="9 13" id="KW-1133">Transmembrane helix</keyword>
<sequence length="836" mass="93258">MVHLTLVVILRPLTLCILSLSAAADINSVSSRQIRLDCGASTPHASDFDGRTWDSDLSSKFAPELYGVAATASSYQNSALHFSVPYMNARIFISNYTYSFPVIPGRMFLRLYFNPSTYGNYSPLDAYFGVTAGNLTLLDNFNASRYALTINTVFFSLEYSVSVTSGRLELTFAPSTHQNGSYAFINGIEIVPTPDLFTTATLTLTDGEKRDPFPIDPTWGFQTMYRLNVGGDDISPRYDVDFYRSWSDDTPYIYGPRYGKTFKKDSNITITYTPTVPKYSAPIDVYATARTMGADAQVNLKSNLTWNFLVDAGFYYILRFHFCEIQYLITKINQRSFSIYINNLTALHQIDVIALSLGIGRAVYLDYAILTTGCGQMDLWIALHPDLSSSPEYYDAILNGIEIFKLQLVGENSLAMLMAPPPPSHDVEPNGPSGRRRPKRAAPAVISGAVGGFVVLIIACIGLCIVCQQKKVAMEYARTDNNTECNGRLRSNYCHHFTFKEIQAATSNFDETFLLGKGGFGNVYCGKRDRGIKVAIKRGNPLSQQGIHEFRTEIEMLTLLRHRHLVSLIGYCEENNEMILVYDYMANGSLREHLYDTKKSPLPWKQRLGICIDAAQGLHYLHDGAERTIIHRDVKTANILLDDKMVAKVSDFGLSKASLNINDTHVSTAVKGTFGYLDPEYFRRKLLTQKSDVYSFGVVLFEVLCARPAVNTELPDEQVCLRDWALYCHKKGVLNEIIDPHLQGNITLECFRTFAETAEHCVADRSMDRPSMGDVLQNLQIALQLQDGTMDNRSYAEATTSLTKKWVASANPSTDSTMSVAGQGAVFSDIAYSEGR</sequence>
<dbReference type="AlphaFoldDB" id="A0A5J9U5P1"/>
<feature type="binding site" evidence="12">
    <location>
        <position position="537"/>
    </location>
    <ligand>
        <name>ATP</name>
        <dbReference type="ChEBI" id="CHEBI:30616"/>
    </ligand>
</feature>
<evidence type="ECO:0000313" key="17">
    <source>
        <dbReference type="Proteomes" id="UP000324897"/>
    </source>
</evidence>
<organism evidence="16 17">
    <name type="scientific">Eragrostis curvula</name>
    <name type="common">weeping love grass</name>
    <dbReference type="NCBI Taxonomy" id="38414"/>
    <lineage>
        <taxon>Eukaryota</taxon>
        <taxon>Viridiplantae</taxon>
        <taxon>Streptophyta</taxon>
        <taxon>Embryophyta</taxon>
        <taxon>Tracheophyta</taxon>
        <taxon>Spermatophyta</taxon>
        <taxon>Magnoliopsida</taxon>
        <taxon>Liliopsida</taxon>
        <taxon>Poales</taxon>
        <taxon>Poaceae</taxon>
        <taxon>PACMAD clade</taxon>
        <taxon>Chloridoideae</taxon>
        <taxon>Eragrostideae</taxon>
        <taxon>Eragrostidinae</taxon>
        <taxon>Eragrostis</taxon>
    </lineage>
</organism>
<evidence type="ECO:0000256" key="1">
    <source>
        <dbReference type="ARBA" id="ARBA00004479"/>
    </source>
</evidence>
<comment type="subcellular location">
    <subcellularLocation>
        <location evidence="1">Membrane</location>
        <topology evidence="1">Single-pass type I membrane protein</topology>
    </subcellularLocation>
</comment>
<dbReference type="GO" id="GO:0016020">
    <property type="term" value="C:membrane"/>
    <property type="evidence" value="ECO:0007669"/>
    <property type="project" value="UniProtKB-SubCell"/>
</dbReference>
<proteinExistence type="predicted"/>
<dbReference type="Pfam" id="PF07714">
    <property type="entry name" value="PK_Tyr_Ser-Thr"/>
    <property type="match status" value="1"/>
</dbReference>
<dbReference type="InterPro" id="IPR000719">
    <property type="entry name" value="Prot_kinase_dom"/>
</dbReference>
<keyword evidence="17" id="KW-1185">Reference proteome</keyword>
<evidence type="ECO:0000256" key="3">
    <source>
        <dbReference type="ARBA" id="ARBA00022679"/>
    </source>
</evidence>
<protein>
    <recommendedName>
        <fullName evidence="15">Protein kinase domain-containing protein</fullName>
    </recommendedName>
</protein>
<evidence type="ECO:0000256" key="11">
    <source>
        <dbReference type="ARBA" id="ARBA00023180"/>
    </source>
</evidence>
<keyword evidence="7" id="KW-0418">Kinase</keyword>
<dbReference type="InterPro" id="IPR001245">
    <property type="entry name" value="Ser-Thr/Tyr_kinase_cat_dom"/>
</dbReference>
<dbReference type="PROSITE" id="PS00107">
    <property type="entry name" value="PROTEIN_KINASE_ATP"/>
    <property type="match status" value="1"/>
</dbReference>
<dbReference type="SMART" id="SM00220">
    <property type="entry name" value="S_TKc"/>
    <property type="match status" value="1"/>
</dbReference>
<dbReference type="InterPro" id="IPR045272">
    <property type="entry name" value="ANXUR1/2-like"/>
</dbReference>
<evidence type="ECO:0000256" key="7">
    <source>
        <dbReference type="ARBA" id="ARBA00022777"/>
    </source>
</evidence>